<organism evidence="2 3">
    <name type="scientific">Rhynchophorus ferrugineus</name>
    <name type="common">Red palm weevil</name>
    <name type="synonym">Curculio ferrugineus</name>
    <dbReference type="NCBI Taxonomy" id="354439"/>
    <lineage>
        <taxon>Eukaryota</taxon>
        <taxon>Metazoa</taxon>
        <taxon>Ecdysozoa</taxon>
        <taxon>Arthropoda</taxon>
        <taxon>Hexapoda</taxon>
        <taxon>Insecta</taxon>
        <taxon>Pterygota</taxon>
        <taxon>Neoptera</taxon>
        <taxon>Endopterygota</taxon>
        <taxon>Coleoptera</taxon>
        <taxon>Polyphaga</taxon>
        <taxon>Cucujiformia</taxon>
        <taxon>Curculionidae</taxon>
        <taxon>Dryophthorinae</taxon>
        <taxon>Rhynchophorus</taxon>
    </lineage>
</organism>
<gene>
    <name evidence="2" type="ORF">GWI33_009077</name>
</gene>
<dbReference type="EMBL" id="JAACXV010000411">
    <property type="protein sequence ID" value="KAF7277962.1"/>
    <property type="molecule type" value="Genomic_DNA"/>
</dbReference>
<evidence type="ECO:0000256" key="1">
    <source>
        <dbReference type="SAM" id="MobiDB-lite"/>
    </source>
</evidence>
<feature type="region of interest" description="Disordered" evidence="1">
    <location>
        <begin position="9"/>
        <end position="37"/>
    </location>
</feature>
<evidence type="ECO:0000313" key="2">
    <source>
        <dbReference type="EMBL" id="KAF7277962.1"/>
    </source>
</evidence>
<name>A0A834IQ40_RHYFE</name>
<comment type="caution">
    <text evidence="2">The sequence shown here is derived from an EMBL/GenBank/DDBJ whole genome shotgun (WGS) entry which is preliminary data.</text>
</comment>
<evidence type="ECO:0000313" key="3">
    <source>
        <dbReference type="Proteomes" id="UP000625711"/>
    </source>
</evidence>
<feature type="compositionally biased region" description="Polar residues" evidence="1">
    <location>
        <begin position="9"/>
        <end position="26"/>
    </location>
</feature>
<accession>A0A834IQ40</accession>
<keyword evidence="3" id="KW-1185">Reference proteome</keyword>
<dbReference type="Proteomes" id="UP000625711">
    <property type="component" value="Unassembled WGS sequence"/>
</dbReference>
<reference evidence="2" key="1">
    <citation type="submission" date="2020-08" db="EMBL/GenBank/DDBJ databases">
        <title>Genome sequencing and assembly of the red palm weevil Rhynchophorus ferrugineus.</title>
        <authorList>
            <person name="Dias G.B."/>
            <person name="Bergman C.M."/>
            <person name="Manee M."/>
        </authorList>
    </citation>
    <scope>NUCLEOTIDE SEQUENCE</scope>
    <source>
        <strain evidence="2">AA-2017</strain>
        <tissue evidence="2">Whole larva</tissue>
    </source>
</reference>
<proteinExistence type="predicted"/>
<sequence>MQMLLISTNNKIDQETTLPTDSNTENMQEESSTDENKQKSILLTCESRVNKRRLSGDSDYAVAKRKLDILFENIMSCCTTTAQLKVLTDTLQSVKPKILALGRGLKECIQVNEIKGKKILMPQRRFIILNNKRLVPLKVVEHSEILKKNG</sequence>
<dbReference type="AlphaFoldDB" id="A0A834IQ40"/>
<protein>
    <submittedName>
        <fullName evidence="2">Uncharacterized protein</fullName>
    </submittedName>
</protein>